<dbReference type="OrthoDB" id="6308343at2"/>
<evidence type="ECO:0000313" key="5">
    <source>
        <dbReference type="Proteomes" id="UP000027154"/>
    </source>
</evidence>
<dbReference type="EMBL" id="SEUK01000037">
    <property type="protein sequence ID" value="KAA1164497.1"/>
    <property type="molecule type" value="Genomic_DNA"/>
</dbReference>
<keyword evidence="6" id="KW-1185">Reference proteome</keyword>
<evidence type="ECO:0000313" key="3">
    <source>
        <dbReference type="EMBL" id="KAA1164497.1"/>
    </source>
</evidence>
<dbReference type="Proteomes" id="UP000324162">
    <property type="component" value="Unassembled WGS sequence"/>
</dbReference>
<dbReference type="RefSeq" id="WP_007376404.1">
    <property type="nucleotide sequence ID" value="NZ_JBBMQV010000006.1"/>
</dbReference>
<reference evidence="4 5" key="1">
    <citation type="submission" date="2014-04" db="EMBL/GenBank/DDBJ databases">
        <title>Pseudoalteromonas galatheae sp. nov., isolated from a deep-sea polychaete near Canal Concepcion, Chile.</title>
        <authorList>
            <person name="Machado H.R."/>
            <person name="Gram L."/>
            <person name="Vynne N.G."/>
        </authorList>
    </citation>
    <scope>NUCLEOTIDE SEQUENCE [LARGE SCALE GENOMIC DNA]</scope>
    <source>
        <strain evidence="4 5">KMM216</strain>
    </source>
</reference>
<evidence type="ECO:0000259" key="1">
    <source>
        <dbReference type="PROSITE" id="PS50801"/>
    </source>
</evidence>
<dbReference type="InterPro" id="IPR036513">
    <property type="entry name" value="STAS_dom_sf"/>
</dbReference>
<dbReference type="InterPro" id="IPR052746">
    <property type="entry name" value="MlaB_ABC_Transporter"/>
</dbReference>
<dbReference type="PANTHER" id="PTHR35849:SF2">
    <property type="entry name" value="BLR2341 PROTEIN"/>
    <property type="match status" value="1"/>
</dbReference>
<evidence type="ECO:0000313" key="4">
    <source>
        <dbReference type="EMBL" id="KDC50459.1"/>
    </source>
</evidence>
<sequence length="90" mass="10072">MLKLPRELVIMQAETLHQDLLKELNSNNDICLDISDVMSADTASIQLLCALQKHLLIIKHKIIWVGASEALTHSIEQLGLSHYLILESKG</sequence>
<dbReference type="EMBL" id="SEUJ01000066">
    <property type="protein sequence ID" value="KAA1157627.1"/>
    <property type="molecule type" value="Genomic_DNA"/>
</dbReference>
<organism evidence="3 7">
    <name type="scientific">Pseudoalteromonas fuliginea</name>
    <dbReference type="NCBI Taxonomy" id="1872678"/>
    <lineage>
        <taxon>Bacteria</taxon>
        <taxon>Pseudomonadati</taxon>
        <taxon>Pseudomonadota</taxon>
        <taxon>Gammaproteobacteria</taxon>
        <taxon>Alteromonadales</taxon>
        <taxon>Pseudoalteromonadaceae</taxon>
        <taxon>Pseudoalteromonas</taxon>
    </lineage>
</organism>
<dbReference type="Gene3D" id="3.30.750.24">
    <property type="entry name" value="STAS domain"/>
    <property type="match status" value="1"/>
</dbReference>
<name>A0A063KLW7_9GAMM</name>
<feature type="domain" description="STAS" evidence="1">
    <location>
        <begin position="1"/>
        <end position="90"/>
    </location>
</feature>
<proteinExistence type="predicted"/>
<evidence type="ECO:0000313" key="6">
    <source>
        <dbReference type="Proteomes" id="UP000322915"/>
    </source>
</evidence>
<dbReference type="PROSITE" id="PS50801">
    <property type="entry name" value="STAS"/>
    <property type="match status" value="1"/>
</dbReference>
<dbReference type="InterPro" id="IPR002645">
    <property type="entry name" value="STAS_dom"/>
</dbReference>
<dbReference type="InterPro" id="IPR058548">
    <property type="entry name" value="MlaB-like_STAS"/>
</dbReference>
<dbReference type="Pfam" id="PF13466">
    <property type="entry name" value="STAS_2"/>
    <property type="match status" value="1"/>
</dbReference>
<evidence type="ECO:0000313" key="7">
    <source>
        <dbReference type="Proteomes" id="UP000324162"/>
    </source>
</evidence>
<dbReference type="EMBL" id="JJNZ01000038">
    <property type="protein sequence ID" value="KDC50459.1"/>
    <property type="molecule type" value="Genomic_DNA"/>
</dbReference>
<dbReference type="SUPFAM" id="SSF52091">
    <property type="entry name" value="SpoIIaa-like"/>
    <property type="match status" value="1"/>
</dbReference>
<comment type="caution">
    <text evidence="3">The sequence shown here is derived from an EMBL/GenBank/DDBJ whole genome shotgun (WGS) entry which is preliminary data.</text>
</comment>
<reference evidence="6 7" key="2">
    <citation type="submission" date="2019-01" db="EMBL/GenBank/DDBJ databases">
        <title>Genome sequences of marine Pseudoalteromonas species.</title>
        <authorList>
            <person name="Boraston A.B."/>
            <person name="Hehemann J.-H."/>
            <person name="Vickers C.J."/>
            <person name="Salama-Alber O."/>
            <person name="Abe K."/>
            <person name="Hettle A.J."/>
        </authorList>
    </citation>
    <scope>NUCLEOTIDE SEQUENCE [LARGE SCALE GENOMIC DNA]</scope>
    <source>
        <strain evidence="3 7">PS42</strain>
        <strain evidence="2 6">PS47</strain>
    </source>
</reference>
<gene>
    <name evidence="4" type="ORF">DC53_12450</name>
    <name evidence="3" type="ORF">EU508_02055</name>
    <name evidence="2" type="ORF">EU509_08380</name>
</gene>
<accession>A0A063KLW7</accession>
<dbReference type="PANTHER" id="PTHR35849">
    <property type="entry name" value="BLR2341 PROTEIN"/>
    <property type="match status" value="1"/>
</dbReference>
<dbReference type="AlphaFoldDB" id="A0A063KLW7"/>
<protein>
    <submittedName>
        <fullName evidence="3">STAS domain-containing protein</fullName>
    </submittedName>
</protein>
<dbReference type="Proteomes" id="UP000027154">
    <property type="component" value="Unassembled WGS sequence"/>
</dbReference>
<dbReference type="Proteomes" id="UP000322915">
    <property type="component" value="Unassembled WGS sequence"/>
</dbReference>
<evidence type="ECO:0000313" key="2">
    <source>
        <dbReference type="EMBL" id="KAA1157627.1"/>
    </source>
</evidence>